<dbReference type="PANTHER" id="PTHR43607">
    <property type="entry name" value="V-TYPE PROTON ATPASE CATALYTIC SUBUNIT A"/>
    <property type="match status" value="1"/>
</dbReference>
<evidence type="ECO:0000259" key="9">
    <source>
        <dbReference type="Pfam" id="PF02874"/>
    </source>
</evidence>
<dbReference type="Pfam" id="PF02874">
    <property type="entry name" value="ATP-synt_ab_N"/>
    <property type="match status" value="1"/>
</dbReference>
<dbReference type="InterPro" id="IPR036121">
    <property type="entry name" value="ATPase_F1/V1/A1_a/bsu_N_sf"/>
</dbReference>
<dbReference type="HOGENOM" id="CLU_008162_3_1_0"/>
<feature type="domain" description="ATPase F1/V1/A1 complex alpha/beta subunit nucleotide-binding" evidence="8">
    <location>
        <begin position="211"/>
        <end position="433"/>
    </location>
</feature>
<evidence type="ECO:0000256" key="1">
    <source>
        <dbReference type="ARBA" id="ARBA00008936"/>
    </source>
</evidence>
<dbReference type="GO" id="GO:0046933">
    <property type="term" value="F:proton-transporting ATP synthase activity, rotational mechanism"/>
    <property type="evidence" value="ECO:0007669"/>
    <property type="project" value="UniProtKB-UniRule"/>
</dbReference>
<dbReference type="SUPFAM" id="SSF50615">
    <property type="entry name" value="N-terminal domain of alpha and beta subunits of F1 ATP synthase"/>
    <property type="match status" value="1"/>
</dbReference>
<dbReference type="Pfam" id="PF00006">
    <property type="entry name" value="ATP-synt_ab"/>
    <property type="match status" value="1"/>
</dbReference>
<evidence type="ECO:0000259" key="10">
    <source>
        <dbReference type="Pfam" id="PF16886"/>
    </source>
</evidence>
<keyword evidence="5 7" id="KW-1278">Translocase</keyword>
<reference evidence="13" key="1">
    <citation type="submission" date="2011-10" db="EMBL/GenBank/DDBJ databases">
        <title>The complete genome of chromosome of Thermovirga lienii DSM 17291.</title>
        <authorList>
            <consortium name="US DOE Joint Genome Institute (JGI-PGF)"/>
            <person name="Lucas S."/>
            <person name="Copeland A."/>
            <person name="Lapidus A."/>
            <person name="Glavina del Rio T."/>
            <person name="Dalin E."/>
            <person name="Tice H."/>
            <person name="Bruce D."/>
            <person name="Goodwin L."/>
            <person name="Pitluck S."/>
            <person name="Peters L."/>
            <person name="Mikhailova N."/>
            <person name="Saunders E."/>
            <person name="Kyrpides N."/>
            <person name="Mavromatis K."/>
            <person name="Ivanova N."/>
            <person name="Last F.I."/>
            <person name="Brettin T."/>
            <person name="Detter J.C."/>
            <person name="Han C."/>
            <person name="Larimer F."/>
            <person name="Land M."/>
            <person name="Hauser L."/>
            <person name="Markowitz V."/>
            <person name="Cheng J.-F."/>
            <person name="Hugenholtz P."/>
            <person name="Woyke T."/>
            <person name="Wu D."/>
            <person name="Spring S."/>
            <person name="Schroeder M."/>
            <person name="Brambilla E.-M."/>
            <person name="Klenk H.-P."/>
            <person name="Eisen J.A."/>
        </authorList>
    </citation>
    <scope>NUCLEOTIDE SEQUENCE [LARGE SCALE GENOMIC DNA]</scope>
    <source>
        <strain evidence="13">ATCC BAA-1197 / DSM 17291 / Cas60314</strain>
    </source>
</reference>
<evidence type="ECO:0000256" key="2">
    <source>
        <dbReference type="ARBA" id="ARBA00022448"/>
    </source>
</evidence>
<dbReference type="Gene3D" id="1.10.1140.10">
    <property type="entry name" value="Bovine Mitochondrial F1-atpase, Atp Synthase Beta Chain, Chain D, domain 3"/>
    <property type="match status" value="1"/>
</dbReference>
<dbReference type="GO" id="GO:0045259">
    <property type="term" value="C:proton-transporting ATP synthase complex"/>
    <property type="evidence" value="ECO:0007669"/>
    <property type="project" value="UniProtKB-ARBA"/>
</dbReference>
<organism evidence="12 13">
    <name type="scientific">Thermovirga lienii (strain ATCC BAA-1197 / DSM 17291 / Cas60314)</name>
    <dbReference type="NCBI Taxonomy" id="580340"/>
    <lineage>
        <taxon>Bacteria</taxon>
        <taxon>Thermotogati</taxon>
        <taxon>Synergistota</taxon>
        <taxon>Synergistia</taxon>
        <taxon>Synergistales</taxon>
        <taxon>Thermovirgaceae</taxon>
        <taxon>Thermovirga</taxon>
    </lineage>
</organism>
<dbReference type="PANTHER" id="PTHR43607:SF1">
    <property type="entry name" value="H(+)-TRANSPORTING TWO-SECTOR ATPASE"/>
    <property type="match status" value="1"/>
</dbReference>
<dbReference type="AlphaFoldDB" id="G7V9U5"/>
<feature type="domain" description="ATPsynthase alpha/beta subunit barrel-sandwich" evidence="10">
    <location>
        <begin position="110"/>
        <end position="193"/>
    </location>
</feature>
<dbReference type="GO" id="GO:0042777">
    <property type="term" value="P:proton motive force-driven plasma membrane ATP synthesis"/>
    <property type="evidence" value="ECO:0007669"/>
    <property type="project" value="UniProtKB-UniRule"/>
</dbReference>
<dbReference type="Gene3D" id="3.40.50.300">
    <property type="entry name" value="P-loop containing nucleotide triphosphate hydrolases"/>
    <property type="match status" value="1"/>
</dbReference>
<dbReference type="InterPro" id="IPR055190">
    <property type="entry name" value="ATP-synt_VA_C"/>
</dbReference>
<dbReference type="InterPro" id="IPR022878">
    <property type="entry name" value="V-ATPase_asu"/>
</dbReference>
<keyword evidence="7" id="KW-0066">ATP synthesis</keyword>
<feature type="binding site" evidence="7">
    <location>
        <begin position="231"/>
        <end position="238"/>
    </location>
    <ligand>
        <name>ATP</name>
        <dbReference type="ChEBI" id="CHEBI:30616"/>
    </ligand>
</feature>
<dbReference type="STRING" id="580340.Tlie_0912"/>
<keyword evidence="13" id="KW-1185">Reference proteome</keyword>
<dbReference type="EC" id="7.1.2.2" evidence="7"/>
<accession>G7V9U5</accession>
<keyword evidence="4 7" id="KW-0067">ATP-binding</keyword>
<dbReference type="GO" id="GO:0046961">
    <property type="term" value="F:proton-transporting ATPase activity, rotational mechanism"/>
    <property type="evidence" value="ECO:0007669"/>
    <property type="project" value="InterPro"/>
</dbReference>
<comment type="function">
    <text evidence="7">Produces ATP from ADP in the presence of a proton gradient across the membrane. The V-type alpha chain is a catalytic subunit.</text>
</comment>
<dbReference type="InterPro" id="IPR031686">
    <property type="entry name" value="ATP-synth_a_Xtn"/>
</dbReference>
<dbReference type="CDD" id="cd18111">
    <property type="entry name" value="ATP-synt_V_A-type_alpha_C"/>
    <property type="match status" value="1"/>
</dbReference>
<evidence type="ECO:0000256" key="4">
    <source>
        <dbReference type="ARBA" id="ARBA00022840"/>
    </source>
</evidence>
<name>G7V9U5_THELD</name>
<dbReference type="InterPro" id="IPR004100">
    <property type="entry name" value="ATPase_F1/V1/A1_a/bsu_N"/>
</dbReference>
<evidence type="ECO:0000259" key="8">
    <source>
        <dbReference type="Pfam" id="PF00006"/>
    </source>
</evidence>
<evidence type="ECO:0000313" key="13">
    <source>
        <dbReference type="Proteomes" id="UP000005868"/>
    </source>
</evidence>
<feature type="domain" description="ATPase F1/V1/A1 complex alpha/beta subunit N-terminal" evidence="9">
    <location>
        <begin position="9"/>
        <end position="69"/>
    </location>
</feature>
<dbReference type="NCBIfam" id="NF003220">
    <property type="entry name" value="PRK04192.1"/>
    <property type="match status" value="1"/>
</dbReference>
<evidence type="ECO:0000259" key="11">
    <source>
        <dbReference type="Pfam" id="PF22919"/>
    </source>
</evidence>
<keyword evidence="7" id="KW-0375">Hydrogen ion transport</keyword>
<dbReference type="InterPro" id="IPR000194">
    <property type="entry name" value="ATPase_F1/V1/A1_a/bsu_nucl-bd"/>
</dbReference>
<dbReference type="SUPFAM" id="SSF52540">
    <property type="entry name" value="P-loop containing nucleoside triphosphate hydrolases"/>
    <property type="match status" value="1"/>
</dbReference>
<sequence>MDRCGIIRGISGPVIKAESKVPTRLYEVVRVGKEGLLGEVIRIRGSFVDVQVYEDTTGLRVGEPVVFSGELLSVELGPGVLGTVLDGIGRPLSRIGAEDGIFLKRGFAAPTVPRDLKWKFVPLMQEGQEFFPGDVYGVMVDVGGFQHKLMIPPMAKPGKVAWIAAEGEYKAEDLLFESTQGLSLCCVQKWNVRVSRPFKERLPFNEPLITGQRILDTLFPVALGGASVVPGGFGTGKTVTQQSLAKWCNADIIIYIGCGERGNEMTEVLEEFPHLKDPRTGKALMDRMILIANTSNMPVAAREASIYLGMTLAEYFRDMGNNVAIMADSTSRWAEALREISGRLEEMPGEEGYPAYLSSRLSQYYERAGRVKVLCSDEREGSITVINAVSPPGGDFSEPVTQASLRLSGAFWALDKSLAQKRHFPSINWHLSYTLYEHSLSDYFNRKLGAQWSELVLWLRELLEDEKKLEELVQIVGRDALEELDRWKLHLAWLVKSFYLQQNAFDDKDAFCPLEKQKLLLEFFKEMDCKVVDKVKEGVLFSQIQRIPIQMWLEEMRKLQVEEMQTKKHEYITALDRELDSLEVIRS</sequence>
<evidence type="ECO:0000256" key="7">
    <source>
        <dbReference type="HAMAP-Rule" id="MF_00309"/>
    </source>
</evidence>
<feature type="domain" description="ATP synthase A/B type C-terminal" evidence="11">
    <location>
        <begin position="442"/>
        <end position="533"/>
    </location>
</feature>
<evidence type="ECO:0000313" key="12">
    <source>
        <dbReference type="EMBL" id="AER66645.1"/>
    </source>
</evidence>
<gene>
    <name evidence="7" type="primary">atpA</name>
    <name evidence="12" type="ordered locus">Tlie_0912</name>
</gene>
<dbReference type="KEGG" id="tli:Tlie_0912"/>
<keyword evidence="6 7" id="KW-0406">Ion transport</keyword>
<dbReference type="InterPro" id="IPR024034">
    <property type="entry name" value="ATPase_F1/V1_b/a_C"/>
</dbReference>
<dbReference type="InterPro" id="IPR023366">
    <property type="entry name" value="ATP_synth_asu-like_sf"/>
</dbReference>
<protein>
    <recommendedName>
        <fullName evidence="7">V-type ATP synthase alpha chain</fullName>
        <ecNumber evidence="7">7.1.2.2</ecNumber>
    </recommendedName>
    <alternativeName>
        <fullName evidence="7">V-ATPase subunit A</fullName>
    </alternativeName>
</protein>
<dbReference type="GO" id="GO:0005524">
    <property type="term" value="F:ATP binding"/>
    <property type="evidence" value="ECO:0007669"/>
    <property type="project" value="UniProtKB-UniRule"/>
</dbReference>
<dbReference type="Pfam" id="PF22919">
    <property type="entry name" value="ATP-synt_VA_C"/>
    <property type="match status" value="1"/>
</dbReference>
<dbReference type="OrthoDB" id="9803053at2"/>
<dbReference type="CDD" id="cd01134">
    <property type="entry name" value="V_A-ATPase_A"/>
    <property type="match status" value="1"/>
</dbReference>
<dbReference type="Gene3D" id="2.40.50.100">
    <property type="match status" value="1"/>
</dbReference>
<dbReference type="Pfam" id="PF16886">
    <property type="entry name" value="ATP-synt_ab_Xtn"/>
    <property type="match status" value="1"/>
</dbReference>
<comment type="catalytic activity">
    <reaction evidence="7">
        <text>ATP + H2O + 4 H(+)(in) = ADP + phosphate + 5 H(+)(out)</text>
        <dbReference type="Rhea" id="RHEA:57720"/>
        <dbReference type="ChEBI" id="CHEBI:15377"/>
        <dbReference type="ChEBI" id="CHEBI:15378"/>
        <dbReference type="ChEBI" id="CHEBI:30616"/>
        <dbReference type="ChEBI" id="CHEBI:43474"/>
        <dbReference type="ChEBI" id="CHEBI:456216"/>
        <dbReference type="EC" id="7.1.2.2"/>
    </reaction>
</comment>
<dbReference type="InterPro" id="IPR027417">
    <property type="entry name" value="P-loop_NTPase"/>
</dbReference>
<proteinExistence type="inferred from homology"/>
<reference evidence="12 13" key="2">
    <citation type="journal article" date="2012" name="Stand. Genomic Sci.">
        <title>Genome sequence of the moderately thermophilic, amino-acid-degrading and sulfur-reducing bacterium Thermovirga lienii type strain (Cas60314(T)).</title>
        <authorList>
            <person name="Goker M."/>
            <person name="Saunders E."/>
            <person name="Lapidus A."/>
            <person name="Nolan M."/>
            <person name="Lucas S."/>
            <person name="Hammon N."/>
            <person name="Deshpande S."/>
            <person name="Cheng J.F."/>
            <person name="Han C."/>
            <person name="Tapia R."/>
            <person name="Goodwin L.A."/>
            <person name="Pitluck S."/>
            <person name="Liolios K."/>
            <person name="Mavromatis K."/>
            <person name="Pagani I."/>
            <person name="Ivanova N."/>
            <person name="Mikhailova N."/>
            <person name="Pati A."/>
            <person name="Chen A."/>
            <person name="Palaniappan K."/>
            <person name="Land M."/>
            <person name="Chang Y.J."/>
            <person name="Jeffries C.D."/>
            <person name="Brambilla E.M."/>
            <person name="Rohde M."/>
            <person name="Spring S."/>
            <person name="Detter J.C."/>
            <person name="Woyke T."/>
            <person name="Bristow J."/>
            <person name="Eisen J.A."/>
            <person name="Markowitz V."/>
            <person name="Hugenholtz P."/>
            <person name="Kyrpides N.C."/>
            <person name="Klenk H.P."/>
        </authorList>
    </citation>
    <scope>NUCLEOTIDE SEQUENCE [LARGE SCALE GENOMIC DNA]</scope>
    <source>
        <strain evidence="13">ATCC BAA-1197 / DSM 17291 / Cas60314</strain>
    </source>
</reference>
<evidence type="ECO:0000256" key="5">
    <source>
        <dbReference type="ARBA" id="ARBA00022967"/>
    </source>
</evidence>
<dbReference type="Gene3D" id="2.40.30.20">
    <property type="match status" value="1"/>
</dbReference>
<dbReference type="Proteomes" id="UP000005868">
    <property type="component" value="Chromosome"/>
</dbReference>
<dbReference type="EMBL" id="CP003096">
    <property type="protein sequence ID" value="AER66645.1"/>
    <property type="molecule type" value="Genomic_DNA"/>
</dbReference>
<keyword evidence="3 7" id="KW-0547">Nucleotide-binding</keyword>
<keyword evidence="2 7" id="KW-0813">Transport</keyword>
<comment type="similarity">
    <text evidence="1 7">Belongs to the ATPase alpha/beta chains family.</text>
</comment>
<evidence type="ECO:0000256" key="3">
    <source>
        <dbReference type="ARBA" id="ARBA00022741"/>
    </source>
</evidence>
<evidence type="ECO:0000256" key="6">
    <source>
        <dbReference type="ARBA" id="ARBA00023065"/>
    </source>
</evidence>
<dbReference type="eggNOG" id="COG1155">
    <property type="taxonomic scope" value="Bacteria"/>
</dbReference>
<dbReference type="SUPFAM" id="SSF47917">
    <property type="entry name" value="C-terminal domain of alpha and beta subunits of F1 ATP synthase"/>
    <property type="match status" value="1"/>
</dbReference>
<dbReference type="HAMAP" id="MF_00309">
    <property type="entry name" value="ATP_synth_A_arch"/>
    <property type="match status" value="1"/>
</dbReference>